<dbReference type="InterPro" id="IPR016195">
    <property type="entry name" value="Pol/histidinol_Pase-like"/>
</dbReference>
<dbReference type="PIRSF" id="PIRSF005047">
    <property type="entry name" value="UCP005047_YshC"/>
    <property type="match status" value="1"/>
</dbReference>
<feature type="domain" description="DNA-directed DNA polymerase X" evidence="11">
    <location>
        <begin position="6"/>
        <end position="323"/>
    </location>
</feature>
<proteinExistence type="predicted"/>
<feature type="domain" description="Polymerase/histidinol phosphatase N-terminal" evidence="10">
    <location>
        <begin position="347"/>
        <end position="426"/>
    </location>
</feature>
<dbReference type="eggNOG" id="COG1387">
    <property type="taxonomic scope" value="Bacteria"/>
</dbReference>
<dbReference type="InterPro" id="IPR027421">
    <property type="entry name" value="DNA_pol_lamdba_lyase_dom_sf"/>
</dbReference>
<evidence type="ECO:0000313" key="12">
    <source>
        <dbReference type="EMBL" id="ABJ81847.1"/>
    </source>
</evidence>
<dbReference type="Pfam" id="PF14520">
    <property type="entry name" value="HHH_5"/>
    <property type="match status" value="1"/>
</dbReference>
<dbReference type="GO" id="GO:0042578">
    <property type="term" value="F:phosphoric ester hydrolase activity"/>
    <property type="evidence" value="ECO:0007669"/>
    <property type="project" value="TreeGrafter"/>
</dbReference>
<reference evidence="12" key="1">
    <citation type="submission" date="2006-10" db="EMBL/GenBank/DDBJ databases">
        <title>Complete sequence of Solibacter usitatus Ellin6076.</title>
        <authorList>
            <consortium name="US DOE Joint Genome Institute"/>
            <person name="Copeland A."/>
            <person name="Lucas S."/>
            <person name="Lapidus A."/>
            <person name="Barry K."/>
            <person name="Detter J.C."/>
            <person name="Glavina del Rio T."/>
            <person name="Hammon N."/>
            <person name="Israni S."/>
            <person name="Dalin E."/>
            <person name="Tice H."/>
            <person name="Pitluck S."/>
            <person name="Thompson L.S."/>
            <person name="Brettin T."/>
            <person name="Bruce D."/>
            <person name="Han C."/>
            <person name="Tapia R."/>
            <person name="Gilna P."/>
            <person name="Schmutz J."/>
            <person name="Larimer F."/>
            <person name="Land M."/>
            <person name="Hauser L."/>
            <person name="Kyrpides N."/>
            <person name="Mikhailova N."/>
            <person name="Janssen P.H."/>
            <person name="Kuske C.R."/>
            <person name="Richardson P."/>
        </authorList>
    </citation>
    <scope>NUCLEOTIDE SEQUENCE</scope>
    <source>
        <strain evidence="12">Ellin6076</strain>
    </source>
</reference>
<dbReference type="InterPro" id="IPR050243">
    <property type="entry name" value="PHP_phosphatase"/>
</dbReference>
<dbReference type="Gene3D" id="3.20.20.140">
    <property type="entry name" value="Metal-dependent hydrolases"/>
    <property type="match status" value="1"/>
</dbReference>
<dbReference type="PANTHER" id="PTHR36928:SF1">
    <property type="entry name" value="PHOSPHATASE YCDX-RELATED"/>
    <property type="match status" value="1"/>
</dbReference>
<gene>
    <name evidence="12" type="ordered locus">Acid_0848</name>
</gene>
<dbReference type="InterPro" id="IPR022311">
    <property type="entry name" value="PolX-like"/>
</dbReference>
<dbReference type="GO" id="GO:0006281">
    <property type="term" value="P:DNA repair"/>
    <property type="evidence" value="ECO:0007669"/>
    <property type="project" value="InterPro"/>
</dbReference>
<dbReference type="Gene3D" id="3.30.460.10">
    <property type="entry name" value="Beta Polymerase, domain 2"/>
    <property type="match status" value="1"/>
</dbReference>
<evidence type="ECO:0000256" key="4">
    <source>
        <dbReference type="ARBA" id="ARBA00022679"/>
    </source>
</evidence>
<accession>Q02AR9</accession>
<dbReference type="eggNOG" id="COG1796">
    <property type="taxonomic scope" value="Bacteria"/>
</dbReference>
<evidence type="ECO:0000256" key="7">
    <source>
        <dbReference type="ARBA" id="ARBA00022932"/>
    </source>
</evidence>
<dbReference type="Gene3D" id="1.10.150.110">
    <property type="entry name" value="DNA polymerase beta, N-terminal domain-like"/>
    <property type="match status" value="1"/>
</dbReference>
<dbReference type="EC" id="2.7.7.7" evidence="2"/>
<dbReference type="InterPro" id="IPR022312">
    <property type="entry name" value="DNA_pol_X"/>
</dbReference>
<dbReference type="Gene3D" id="3.30.210.10">
    <property type="entry name" value="DNA polymerase, thumb domain"/>
    <property type="match status" value="1"/>
</dbReference>
<dbReference type="CDD" id="cd07436">
    <property type="entry name" value="PHP_PolX"/>
    <property type="match status" value="1"/>
</dbReference>
<dbReference type="InterPro" id="IPR003141">
    <property type="entry name" value="Pol/His_phosphatase_N"/>
</dbReference>
<evidence type="ECO:0000256" key="3">
    <source>
        <dbReference type="ARBA" id="ARBA00022634"/>
    </source>
</evidence>
<organism evidence="12">
    <name type="scientific">Solibacter usitatus (strain Ellin6076)</name>
    <dbReference type="NCBI Taxonomy" id="234267"/>
    <lineage>
        <taxon>Bacteria</taxon>
        <taxon>Pseudomonadati</taxon>
        <taxon>Acidobacteriota</taxon>
        <taxon>Terriglobia</taxon>
        <taxon>Bryobacterales</taxon>
        <taxon>Solibacteraceae</taxon>
        <taxon>Candidatus Solibacter</taxon>
    </lineage>
</organism>
<dbReference type="STRING" id="234267.Acid_0848"/>
<dbReference type="PRINTS" id="PR00869">
    <property type="entry name" value="DNAPOLX"/>
</dbReference>
<dbReference type="SUPFAM" id="SSF89550">
    <property type="entry name" value="PHP domain-like"/>
    <property type="match status" value="1"/>
</dbReference>
<sequence length="581" mass="64730">MQERGLENKEIARVLWETADLMEIAGEDGFRIRSYRNGATAVEGYPERIVDILRDAARKVTDIPGIGKGLAQVLIEITERGSCERRDLLLAKFPPTALEFLKIQGLGPKSIALIFEHFRTSTIDELERLCQEQKLRDLPRMGAKLEEKVLRSIAQYRQRTGRYLLSYAEGMAQELAEVLGKTPGVDRVTTAGSLRRGRETVGDLDLLVTGPAPTAALDVFVAYPRVEEVLGHGENKASAKVGREGLQVDVRTLPPESFGAAMQYFTGSKDHNVAIRMRAVKMGLKLNEYGLFRVEDEARVAGETEEGIYRALGLPWIPPELRENTGEIEAAEQGRLPELVTLAEIRGDLHMHTTETDGRATLEEMAEAAREKGYEYIAITDHSKALSMTNGLDEKRVVEFARRVREINRAGLGIRIFSGIECDILKDGAMDLENDALAELDLVIGSVHSHMNQEGAEMTDRLLRALECPHLRILGHPTGRILLHRDPFPFDFDRIATEAVRRGVWLEINASPERLDLHGTLIRTAKAKGARFTISTDAHHPKHLGSMRYGVLTARRGWLGPDDILNTRNAGEFAKALQTRS</sequence>
<dbReference type="SMART" id="SM00278">
    <property type="entry name" value="HhH1"/>
    <property type="match status" value="3"/>
</dbReference>
<dbReference type="HOGENOM" id="CLU_017729_1_0_0"/>
<dbReference type="GO" id="GO:0003887">
    <property type="term" value="F:DNA-directed DNA polymerase activity"/>
    <property type="evidence" value="ECO:0007669"/>
    <property type="project" value="UniProtKB-KW"/>
</dbReference>
<dbReference type="Pfam" id="PF14716">
    <property type="entry name" value="HHH_8"/>
    <property type="match status" value="1"/>
</dbReference>
<dbReference type="PANTHER" id="PTHR36928">
    <property type="entry name" value="PHOSPHATASE YCDX-RELATED"/>
    <property type="match status" value="1"/>
</dbReference>
<dbReference type="InterPro" id="IPR047967">
    <property type="entry name" value="PolX_PHP"/>
</dbReference>
<dbReference type="SMART" id="SM00483">
    <property type="entry name" value="POLXc"/>
    <property type="match status" value="1"/>
</dbReference>
<comment type="catalytic activity">
    <reaction evidence="8">
        <text>DNA(n) + a 2'-deoxyribonucleoside 5'-triphosphate = DNA(n+1) + diphosphate</text>
        <dbReference type="Rhea" id="RHEA:22508"/>
        <dbReference type="Rhea" id="RHEA-COMP:17339"/>
        <dbReference type="Rhea" id="RHEA-COMP:17340"/>
        <dbReference type="ChEBI" id="CHEBI:33019"/>
        <dbReference type="ChEBI" id="CHEBI:61560"/>
        <dbReference type="ChEBI" id="CHEBI:173112"/>
        <dbReference type="EC" id="2.7.7.7"/>
    </reaction>
</comment>
<dbReference type="CDD" id="cd00141">
    <property type="entry name" value="NT_POLXc"/>
    <property type="match status" value="1"/>
</dbReference>
<evidence type="ECO:0000256" key="6">
    <source>
        <dbReference type="ARBA" id="ARBA00022705"/>
    </source>
</evidence>
<dbReference type="SUPFAM" id="SSF47802">
    <property type="entry name" value="DNA polymerase beta, N-terminal domain-like"/>
    <property type="match status" value="1"/>
</dbReference>
<keyword evidence="6" id="KW-0235">DNA replication</keyword>
<dbReference type="Gene3D" id="1.10.150.20">
    <property type="entry name" value="5' to 3' exonuclease, C-terminal subdomain"/>
    <property type="match status" value="1"/>
</dbReference>
<dbReference type="InterPro" id="IPR037160">
    <property type="entry name" value="DNA_Pol_thumb_sf"/>
</dbReference>
<dbReference type="InterPro" id="IPR010996">
    <property type="entry name" value="HHH_MUS81"/>
</dbReference>
<evidence type="ECO:0000256" key="1">
    <source>
        <dbReference type="ARBA" id="ARBA00001946"/>
    </source>
</evidence>
<dbReference type="Pfam" id="PF02811">
    <property type="entry name" value="PHP"/>
    <property type="match status" value="1"/>
</dbReference>
<protein>
    <recommendedName>
        <fullName evidence="2">DNA-directed DNA polymerase</fullName>
        <ecNumber evidence="2">2.7.7.7</ecNumber>
    </recommendedName>
</protein>
<evidence type="ECO:0000259" key="11">
    <source>
        <dbReference type="SMART" id="SM00483"/>
    </source>
</evidence>
<name>Q02AR9_SOLUE</name>
<dbReference type="KEGG" id="sus:Acid_0848"/>
<dbReference type="SUPFAM" id="SSF81301">
    <property type="entry name" value="Nucleotidyltransferase"/>
    <property type="match status" value="1"/>
</dbReference>
<dbReference type="InterPro" id="IPR043519">
    <property type="entry name" value="NT_sf"/>
</dbReference>
<feature type="domain" description="Helix-hairpin-helix DNA-binding motif class 1" evidence="9">
    <location>
        <begin position="58"/>
        <end position="77"/>
    </location>
</feature>
<dbReference type="EMBL" id="CP000473">
    <property type="protein sequence ID" value="ABJ81847.1"/>
    <property type="molecule type" value="Genomic_DNA"/>
</dbReference>
<dbReference type="NCBIfam" id="NF006375">
    <property type="entry name" value="PRK08609.1"/>
    <property type="match status" value="1"/>
</dbReference>
<evidence type="ECO:0000259" key="9">
    <source>
        <dbReference type="SMART" id="SM00278"/>
    </source>
</evidence>
<dbReference type="Pfam" id="PF14791">
    <property type="entry name" value="DNA_pol_B_thumb"/>
    <property type="match status" value="1"/>
</dbReference>
<feature type="domain" description="Helix-hairpin-helix DNA-binding motif class 1" evidence="9">
    <location>
        <begin position="98"/>
        <end position="117"/>
    </location>
</feature>
<dbReference type="InterPro" id="IPR004013">
    <property type="entry name" value="PHP_dom"/>
</dbReference>
<comment type="cofactor">
    <cofactor evidence="1">
        <name>Mg(2+)</name>
        <dbReference type="ChEBI" id="CHEBI:18420"/>
    </cofactor>
</comment>
<keyword evidence="7" id="KW-0239">DNA-directed DNA polymerase</keyword>
<dbReference type="InParanoid" id="Q02AR9"/>
<dbReference type="SMART" id="SM00481">
    <property type="entry name" value="POLIIIAc"/>
    <property type="match status" value="1"/>
</dbReference>
<keyword evidence="5" id="KW-0548">Nucleotidyltransferase</keyword>
<keyword evidence="3" id="KW-0237">DNA synthesis</keyword>
<evidence type="ECO:0000256" key="2">
    <source>
        <dbReference type="ARBA" id="ARBA00012417"/>
    </source>
</evidence>
<dbReference type="InterPro" id="IPR003583">
    <property type="entry name" value="Hlx-hairpin-Hlx_DNA-bd_motif"/>
</dbReference>
<dbReference type="InterPro" id="IPR002054">
    <property type="entry name" value="DNA-dir_DNA_pol_X"/>
</dbReference>
<keyword evidence="4" id="KW-0808">Transferase</keyword>
<dbReference type="InterPro" id="IPR029398">
    <property type="entry name" value="PolB_thumb"/>
</dbReference>
<feature type="domain" description="Helix-hairpin-helix DNA-binding motif class 1" evidence="9">
    <location>
        <begin position="133"/>
        <end position="152"/>
    </location>
</feature>
<evidence type="ECO:0000256" key="5">
    <source>
        <dbReference type="ARBA" id="ARBA00022695"/>
    </source>
</evidence>
<evidence type="ECO:0000259" key="10">
    <source>
        <dbReference type="SMART" id="SM00481"/>
    </source>
</evidence>
<dbReference type="GO" id="GO:0005829">
    <property type="term" value="C:cytosol"/>
    <property type="evidence" value="ECO:0007669"/>
    <property type="project" value="TreeGrafter"/>
</dbReference>
<dbReference type="GO" id="GO:0008270">
    <property type="term" value="F:zinc ion binding"/>
    <property type="evidence" value="ECO:0007669"/>
    <property type="project" value="TreeGrafter"/>
</dbReference>
<dbReference type="GO" id="GO:0003677">
    <property type="term" value="F:DNA binding"/>
    <property type="evidence" value="ECO:0007669"/>
    <property type="project" value="InterPro"/>
</dbReference>
<evidence type="ECO:0000256" key="8">
    <source>
        <dbReference type="ARBA" id="ARBA00049244"/>
    </source>
</evidence>
<dbReference type="AlphaFoldDB" id="Q02AR9"/>